<evidence type="ECO:0000259" key="5">
    <source>
        <dbReference type="PROSITE" id="PS51000"/>
    </source>
</evidence>
<dbReference type="PROSITE" id="PS00894">
    <property type="entry name" value="HTH_DEOR_1"/>
    <property type="match status" value="1"/>
</dbReference>
<feature type="compositionally biased region" description="Low complexity" evidence="4">
    <location>
        <begin position="226"/>
        <end position="243"/>
    </location>
</feature>
<dbReference type="InterPro" id="IPR014036">
    <property type="entry name" value="DeoR-like_C"/>
</dbReference>
<evidence type="ECO:0000256" key="4">
    <source>
        <dbReference type="SAM" id="MobiDB-lite"/>
    </source>
</evidence>
<accession>A0ABR8Z1Y7</accession>
<dbReference type="PANTHER" id="PTHR30363:SF44">
    <property type="entry name" value="AGA OPERON TRANSCRIPTIONAL REPRESSOR-RELATED"/>
    <property type="match status" value="1"/>
</dbReference>
<dbReference type="InterPro" id="IPR018356">
    <property type="entry name" value="Tscrpt_reg_HTH_DeoR_CS"/>
</dbReference>
<dbReference type="SMART" id="SM00420">
    <property type="entry name" value="HTH_DEOR"/>
    <property type="match status" value="1"/>
</dbReference>
<evidence type="ECO:0000256" key="1">
    <source>
        <dbReference type="ARBA" id="ARBA00023015"/>
    </source>
</evidence>
<comment type="caution">
    <text evidence="6">The sequence shown here is derived from an EMBL/GenBank/DDBJ whole genome shotgun (WGS) entry which is preliminary data.</text>
</comment>
<dbReference type="PANTHER" id="PTHR30363">
    <property type="entry name" value="HTH-TYPE TRANSCRIPTIONAL REGULATOR SRLR-RELATED"/>
    <property type="match status" value="1"/>
</dbReference>
<keyword evidence="1" id="KW-0805">Transcription regulation</keyword>
<dbReference type="Gene3D" id="1.10.10.10">
    <property type="entry name" value="Winged helix-like DNA-binding domain superfamily/Winged helix DNA-binding domain"/>
    <property type="match status" value="1"/>
</dbReference>
<dbReference type="Proteomes" id="UP000661894">
    <property type="component" value="Unassembled WGS sequence"/>
</dbReference>
<dbReference type="PRINTS" id="PR00037">
    <property type="entry name" value="HTHLACR"/>
</dbReference>
<dbReference type="PROSITE" id="PS51000">
    <property type="entry name" value="HTH_DEOR_2"/>
    <property type="match status" value="1"/>
</dbReference>
<dbReference type="InterPro" id="IPR001034">
    <property type="entry name" value="DeoR_HTH"/>
</dbReference>
<organism evidence="6 7">
    <name type="scientific">Oceanitalea stevensii</name>
    <dbReference type="NCBI Taxonomy" id="2763072"/>
    <lineage>
        <taxon>Bacteria</taxon>
        <taxon>Bacillati</taxon>
        <taxon>Actinomycetota</taxon>
        <taxon>Actinomycetes</taxon>
        <taxon>Micrococcales</taxon>
        <taxon>Bogoriellaceae</taxon>
        <taxon>Georgenia</taxon>
    </lineage>
</organism>
<dbReference type="SUPFAM" id="SSF100950">
    <property type="entry name" value="NagB/RpiA/CoA transferase-like"/>
    <property type="match status" value="1"/>
</dbReference>
<evidence type="ECO:0000256" key="3">
    <source>
        <dbReference type="ARBA" id="ARBA00023163"/>
    </source>
</evidence>
<dbReference type="SUPFAM" id="SSF46785">
    <property type="entry name" value="Winged helix' DNA-binding domain"/>
    <property type="match status" value="1"/>
</dbReference>
<dbReference type="Pfam" id="PF08220">
    <property type="entry name" value="HTH_DeoR"/>
    <property type="match status" value="1"/>
</dbReference>
<feature type="region of interest" description="Disordered" evidence="4">
    <location>
        <begin position="226"/>
        <end position="249"/>
    </location>
</feature>
<keyword evidence="3" id="KW-0804">Transcription</keyword>
<dbReference type="InterPro" id="IPR036388">
    <property type="entry name" value="WH-like_DNA-bd_sf"/>
</dbReference>
<feature type="domain" description="HTH deoR-type" evidence="5">
    <location>
        <begin position="3"/>
        <end position="58"/>
    </location>
</feature>
<dbReference type="Pfam" id="PF00455">
    <property type="entry name" value="DeoRC"/>
    <property type="match status" value="1"/>
</dbReference>
<dbReference type="InterPro" id="IPR050313">
    <property type="entry name" value="Carb_Metab_HTH_regulators"/>
</dbReference>
<proteinExistence type="predicted"/>
<keyword evidence="7" id="KW-1185">Reference proteome</keyword>
<sequence length="249" mass="26051">MLTTTRRDAILAELHDHGEVAVGHLAARFGVSTSTIRRDLNLLSKQGRLQRVRGGGAAEPDARPFEAVAGDRAAGRQRIGARAAALVRDDDIVVLDIGTTVAQVARHLRGRRVTVVTASLAVVDELREDPVVELVVLGGVLRRSYHSLVGSLPEQALGQITADIGFLGTSGVRDDGSVLDSTSIEVPVKRAILAASERRVLVADDDKFPGSGVLAVCGPERITTLVTSPTSSSPGLDALSSSGTEVITA</sequence>
<dbReference type="InterPro" id="IPR037171">
    <property type="entry name" value="NagB/RpiA_transferase-like"/>
</dbReference>
<dbReference type="SMART" id="SM01134">
    <property type="entry name" value="DeoRC"/>
    <property type="match status" value="1"/>
</dbReference>
<keyword evidence="2" id="KW-0238">DNA-binding</keyword>
<dbReference type="EMBL" id="JACSPO010000003">
    <property type="protein sequence ID" value="MBD8062177.1"/>
    <property type="molecule type" value="Genomic_DNA"/>
</dbReference>
<name>A0ABR8Z1Y7_9MICO</name>
<evidence type="ECO:0000256" key="2">
    <source>
        <dbReference type="ARBA" id="ARBA00023125"/>
    </source>
</evidence>
<dbReference type="InterPro" id="IPR036390">
    <property type="entry name" value="WH_DNA-bd_sf"/>
</dbReference>
<evidence type="ECO:0000313" key="6">
    <source>
        <dbReference type="EMBL" id="MBD8062177.1"/>
    </source>
</evidence>
<gene>
    <name evidence="6" type="ORF">H9624_07555</name>
</gene>
<protein>
    <submittedName>
        <fullName evidence="6">DeoR/GlpR transcriptional regulator</fullName>
    </submittedName>
</protein>
<reference evidence="6 7" key="1">
    <citation type="submission" date="2020-08" db="EMBL/GenBank/DDBJ databases">
        <title>A Genomic Blueprint of the Chicken Gut Microbiome.</title>
        <authorList>
            <person name="Gilroy R."/>
            <person name="Ravi A."/>
            <person name="Getino M."/>
            <person name="Pursley I."/>
            <person name="Horton D.L."/>
            <person name="Alikhan N.-F."/>
            <person name="Baker D."/>
            <person name="Gharbi K."/>
            <person name="Hall N."/>
            <person name="Watson M."/>
            <person name="Adriaenssens E.M."/>
            <person name="Foster-Nyarko E."/>
            <person name="Jarju S."/>
            <person name="Secka A."/>
            <person name="Antonio M."/>
            <person name="Oren A."/>
            <person name="Chaudhuri R."/>
            <person name="La Ragione R.M."/>
            <person name="Hildebrand F."/>
            <person name="Pallen M.J."/>
        </authorList>
    </citation>
    <scope>NUCLEOTIDE SEQUENCE [LARGE SCALE GENOMIC DNA]</scope>
    <source>
        <strain evidence="6 7">Sa1BUA1</strain>
    </source>
</reference>
<evidence type="ECO:0000313" key="7">
    <source>
        <dbReference type="Proteomes" id="UP000661894"/>
    </source>
</evidence>
<dbReference type="RefSeq" id="WP_251839299.1">
    <property type="nucleotide sequence ID" value="NZ_JACSPO010000003.1"/>
</dbReference>
<dbReference type="Gene3D" id="3.40.50.1360">
    <property type="match status" value="1"/>
</dbReference>